<dbReference type="SUPFAM" id="SSF69318">
    <property type="entry name" value="Integrin alpha N-terminal domain"/>
    <property type="match status" value="3"/>
</dbReference>
<organism evidence="4 5">
    <name type="scientific">Neolewinella antarctica</name>
    <dbReference type="NCBI Taxonomy" id="442734"/>
    <lineage>
        <taxon>Bacteria</taxon>
        <taxon>Pseudomonadati</taxon>
        <taxon>Bacteroidota</taxon>
        <taxon>Saprospiria</taxon>
        <taxon>Saprospirales</taxon>
        <taxon>Lewinellaceae</taxon>
        <taxon>Neolewinella</taxon>
    </lineage>
</organism>
<dbReference type="Proteomes" id="UP000770785">
    <property type="component" value="Unassembled WGS sequence"/>
</dbReference>
<evidence type="ECO:0000259" key="3">
    <source>
        <dbReference type="Pfam" id="PF07593"/>
    </source>
</evidence>
<accession>A0ABX0X955</accession>
<proteinExistence type="predicted"/>
<dbReference type="PROSITE" id="PS51257">
    <property type="entry name" value="PROKAR_LIPOPROTEIN"/>
    <property type="match status" value="1"/>
</dbReference>
<dbReference type="Pfam" id="PF07593">
    <property type="entry name" value="UnbV_ASPIC"/>
    <property type="match status" value="1"/>
</dbReference>
<dbReference type="PANTHER" id="PTHR16026">
    <property type="entry name" value="CARTILAGE ACIDIC PROTEIN 1"/>
    <property type="match status" value="1"/>
</dbReference>
<feature type="signal peptide" evidence="2">
    <location>
        <begin position="1"/>
        <end position="19"/>
    </location>
</feature>
<evidence type="ECO:0000256" key="1">
    <source>
        <dbReference type="ARBA" id="ARBA00022729"/>
    </source>
</evidence>
<dbReference type="Pfam" id="PF13517">
    <property type="entry name" value="FG-GAP_3"/>
    <property type="match status" value="4"/>
</dbReference>
<gene>
    <name evidence="4" type="ORF">GGR27_000834</name>
</gene>
<keyword evidence="5" id="KW-1185">Reference proteome</keyword>
<feature type="chain" id="PRO_5045617938" description="ASPIC/UnbV domain-containing protein" evidence="2">
    <location>
        <begin position="20"/>
        <end position="1131"/>
    </location>
</feature>
<comment type="caution">
    <text evidence="4">The sequence shown here is derived from an EMBL/GenBank/DDBJ whole genome shotgun (WGS) entry which is preliminary data.</text>
</comment>
<name>A0ABX0X955_9BACT</name>
<dbReference type="InterPro" id="IPR027039">
    <property type="entry name" value="Crtac1"/>
</dbReference>
<dbReference type="EMBL" id="JAATJH010000001">
    <property type="protein sequence ID" value="NJC25353.1"/>
    <property type="molecule type" value="Genomic_DNA"/>
</dbReference>
<protein>
    <recommendedName>
        <fullName evidence="3">ASPIC/UnbV domain-containing protein</fullName>
    </recommendedName>
</protein>
<reference evidence="4 5" key="1">
    <citation type="submission" date="2020-03" db="EMBL/GenBank/DDBJ databases">
        <title>Genomic Encyclopedia of Type Strains, Phase IV (KMG-IV): sequencing the most valuable type-strain genomes for metagenomic binning, comparative biology and taxonomic classification.</title>
        <authorList>
            <person name="Goeker M."/>
        </authorList>
    </citation>
    <scope>NUCLEOTIDE SEQUENCE [LARGE SCALE GENOMIC DNA]</scope>
    <source>
        <strain evidence="4 5">DSM 105096</strain>
    </source>
</reference>
<dbReference type="RefSeq" id="WP_168036108.1">
    <property type="nucleotide sequence ID" value="NZ_JAATJH010000001.1"/>
</dbReference>
<dbReference type="InterPro" id="IPR013517">
    <property type="entry name" value="FG-GAP"/>
</dbReference>
<feature type="domain" description="ASPIC/UnbV" evidence="3">
    <location>
        <begin position="540"/>
        <end position="601"/>
    </location>
</feature>
<keyword evidence="1 2" id="KW-0732">Signal</keyword>
<sequence length="1131" mass="124379">MLRSISPLLFFLALTQVLGAGCRGKDTGQVDSAGGPPIFELTKSAETGFDFTNSVTNDDDLNIFNYRNFYNGGGVGLIDINNDGLPEIFMSANLGPNKLFLNKGNFEFEDISVKAGIELPEKWSTGVAVVDINADGFLDIYVCNAGFRKGADQKNSLFLNNRDNTFREAAAEYGLDESGYTTHAAFVDYDLDGDLDVYLLNNSFIPVNNLNFSNDRERYAEDWNVKNFLKGGGDKLMRNDGGTFTDFSEEAGIYGSLIGFGLGITVGDVNGDLYPDFYISNDFYERDYLYINNQDGTFTEDVEGRTQHISLASMGADMADLNNDGSPEIFVTEMLPESDYRRKTTVQFEDVNINQLKQRRGFYNQYMHNTLQLNDGRGNFREVAQYSGVEATDWSWGALLFDADNDGLRDIYVSNGIYHSLTNQDFIDFFSNDVARRMVLTGKKEEVDKVIERMPSEPLPNRLFRNAGDMRFDDATVVWGVDEPSFSNGAAYGDLDDDGDLDLVVNNVNQPAFLFRNQASQLGAGNVRVRLRGKGDNTFAVGAKVFLEGSGTNQMAELIPTRGFQSSMDYGIVFGIPPGEAPDSIRVCWPDRTVSVLGIPDSGTTLLVDQNTASNQPYLAPATRQLVPYSVGATPQSIKQTLLKEEVNVPFAAHEEENYFDLLNEGLVIRSLTQEGPYAAVGDVNGDGLDDVFVGGARNQAAQLYLQASGGELVLKEQPVFKQVAQTEDIGAAFFDADGDGDLDLYVGSGGNFDRVNATYLNDKLYFNDGEGNFSFRSGALPRFGLNTSVVLPLDFDEDGDLDLFIGTRSMPQNYAAPAPSALLENDGTGKYSNVTAKKARIFATLGMVTDAKWSVLAGNERALITTAEWGSPRILTFNGSVFAEQTSSLNELRGWWYAVEAADLDGDGDQDLILGNVGENFYFNVSKDAPAKLWVGDFDGNGTTEKIITTTIEGRDMPVPMKRDLTGQVNSLKKESLQHAVYAKKSIQELFKKSVLEKAIVYVADYFPSVIAYNDGDYNFTVEQLPTDVQLSCVCGIACTDVNGDGRIDLVMAGNESGFRPQFSRLDASFGHVLLNTEQGFEYVPNAESGLSIRGDVKSITELTLNGRRYLLATVNDERPRLFEISRTLQ</sequence>
<evidence type="ECO:0000256" key="2">
    <source>
        <dbReference type="SAM" id="SignalP"/>
    </source>
</evidence>
<dbReference type="Gene3D" id="2.130.10.130">
    <property type="entry name" value="Integrin alpha, N-terminal"/>
    <property type="match status" value="3"/>
</dbReference>
<dbReference type="PANTHER" id="PTHR16026:SF0">
    <property type="entry name" value="CARTILAGE ACIDIC PROTEIN 1"/>
    <property type="match status" value="1"/>
</dbReference>
<evidence type="ECO:0000313" key="5">
    <source>
        <dbReference type="Proteomes" id="UP000770785"/>
    </source>
</evidence>
<dbReference type="InterPro" id="IPR028994">
    <property type="entry name" value="Integrin_alpha_N"/>
</dbReference>
<evidence type="ECO:0000313" key="4">
    <source>
        <dbReference type="EMBL" id="NJC25353.1"/>
    </source>
</evidence>
<dbReference type="InterPro" id="IPR011519">
    <property type="entry name" value="UnbV_ASPIC"/>
</dbReference>